<dbReference type="Gene3D" id="1.20.5.1930">
    <property type="match status" value="1"/>
</dbReference>
<keyword evidence="3" id="KW-0597">Phosphoprotein</keyword>
<name>A0ABP3QMV0_9ACTN</name>
<dbReference type="InterPro" id="IPR036890">
    <property type="entry name" value="HATPase_C_sf"/>
</dbReference>
<feature type="region of interest" description="Disordered" evidence="10">
    <location>
        <begin position="335"/>
        <end position="374"/>
    </location>
</feature>
<evidence type="ECO:0000256" key="6">
    <source>
        <dbReference type="ARBA" id="ARBA00022777"/>
    </source>
</evidence>
<protein>
    <recommendedName>
        <fullName evidence="2">histidine kinase</fullName>
        <ecNumber evidence="2">2.7.13.3</ecNumber>
    </recommendedName>
</protein>
<keyword evidence="9" id="KW-0175">Coiled coil</keyword>
<accession>A0ABP3QMV0</accession>
<keyword evidence="5" id="KW-0547">Nucleotide-binding</keyword>
<evidence type="ECO:0000256" key="10">
    <source>
        <dbReference type="SAM" id="MobiDB-lite"/>
    </source>
</evidence>
<evidence type="ECO:0000256" key="4">
    <source>
        <dbReference type="ARBA" id="ARBA00022679"/>
    </source>
</evidence>
<dbReference type="Pfam" id="PF07730">
    <property type="entry name" value="HisKA_3"/>
    <property type="match status" value="1"/>
</dbReference>
<dbReference type="SUPFAM" id="SSF55874">
    <property type="entry name" value="ATPase domain of HSP90 chaperone/DNA topoisomerase II/histidine kinase"/>
    <property type="match status" value="1"/>
</dbReference>
<keyword evidence="11" id="KW-0472">Membrane</keyword>
<dbReference type="PANTHER" id="PTHR24421">
    <property type="entry name" value="NITRATE/NITRITE SENSOR PROTEIN NARX-RELATED"/>
    <property type="match status" value="1"/>
</dbReference>
<feature type="compositionally biased region" description="Gly residues" evidence="10">
    <location>
        <begin position="348"/>
        <end position="365"/>
    </location>
</feature>
<evidence type="ECO:0000256" key="2">
    <source>
        <dbReference type="ARBA" id="ARBA00012438"/>
    </source>
</evidence>
<evidence type="ECO:0000256" key="11">
    <source>
        <dbReference type="SAM" id="Phobius"/>
    </source>
</evidence>
<dbReference type="InterPro" id="IPR011712">
    <property type="entry name" value="Sig_transdc_His_kin_sub3_dim/P"/>
</dbReference>
<evidence type="ECO:0000256" key="1">
    <source>
        <dbReference type="ARBA" id="ARBA00000085"/>
    </source>
</evidence>
<keyword evidence="7" id="KW-0067">ATP-binding</keyword>
<dbReference type="Proteomes" id="UP001501427">
    <property type="component" value="Unassembled WGS sequence"/>
</dbReference>
<dbReference type="InterPro" id="IPR055558">
    <property type="entry name" value="DUF7134"/>
</dbReference>
<keyword evidence="6 15" id="KW-0418">Kinase</keyword>
<dbReference type="Pfam" id="PF23539">
    <property type="entry name" value="DUF7134"/>
    <property type="match status" value="1"/>
</dbReference>
<feature type="coiled-coil region" evidence="9">
    <location>
        <begin position="156"/>
        <end position="190"/>
    </location>
</feature>
<feature type="transmembrane region" description="Helical" evidence="11">
    <location>
        <begin position="67"/>
        <end position="85"/>
    </location>
</feature>
<keyword evidence="11" id="KW-1133">Transmembrane helix</keyword>
<keyword evidence="16" id="KW-1185">Reference proteome</keyword>
<evidence type="ECO:0000259" key="12">
    <source>
        <dbReference type="Pfam" id="PF02518"/>
    </source>
</evidence>
<feature type="transmembrane region" description="Helical" evidence="11">
    <location>
        <begin position="26"/>
        <end position="55"/>
    </location>
</feature>
<dbReference type="EC" id="2.7.13.3" evidence="2"/>
<dbReference type="GO" id="GO:0016301">
    <property type="term" value="F:kinase activity"/>
    <property type="evidence" value="ECO:0007669"/>
    <property type="project" value="UniProtKB-KW"/>
</dbReference>
<evidence type="ECO:0000259" key="13">
    <source>
        <dbReference type="Pfam" id="PF07730"/>
    </source>
</evidence>
<proteinExistence type="predicted"/>
<comment type="catalytic activity">
    <reaction evidence="1">
        <text>ATP + protein L-histidine = ADP + protein N-phospho-L-histidine.</text>
        <dbReference type="EC" id="2.7.13.3"/>
    </reaction>
</comment>
<dbReference type="Gene3D" id="3.30.565.10">
    <property type="entry name" value="Histidine kinase-like ATPase, C-terminal domain"/>
    <property type="match status" value="1"/>
</dbReference>
<feature type="domain" description="Signal transduction histidine kinase subgroup 3 dimerisation and phosphoacceptor" evidence="13">
    <location>
        <begin position="188"/>
        <end position="254"/>
    </location>
</feature>
<dbReference type="CDD" id="cd16917">
    <property type="entry name" value="HATPase_UhpB-NarQ-NarX-like"/>
    <property type="match status" value="1"/>
</dbReference>
<evidence type="ECO:0000256" key="8">
    <source>
        <dbReference type="ARBA" id="ARBA00023012"/>
    </source>
</evidence>
<comment type="caution">
    <text evidence="15">The sequence shown here is derived from an EMBL/GenBank/DDBJ whole genome shotgun (WGS) entry which is preliminary data.</text>
</comment>
<evidence type="ECO:0000313" key="15">
    <source>
        <dbReference type="EMBL" id="GAA0593995.1"/>
    </source>
</evidence>
<evidence type="ECO:0000256" key="7">
    <source>
        <dbReference type="ARBA" id="ARBA00022840"/>
    </source>
</evidence>
<dbReference type="InterPro" id="IPR050482">
    <property type="entry name" value="Sensor_HK_TwoCompSys"/>
</dbReference>
<keyword evidence="11" id="KW-0812">Transmembrane</keyword>
<reference evidence="16" key="1">
    <citation type="journal article" date="2019" name="Int. J. Syst. Evol. Microbiol.">
        <title>The Global Catalogue of Microorganisms (GCM) 10K type strain sequencing project: providing services to taxonomists for standard genome sequencing and annotation.</title>
        <authorList>
            <consortium name="The Broad Institute Genomics Platform"/>
            <consortium name="The Broad Institute Genome Sequencing Center for Infectious Disease"/>
            <person name="Wu L."/>
            <person name="Ma J."/>
        </authorList>
    </citation>
    <scope>NUCLEOTIDE SEQUENCE [LARGE SCALE GENOMIC DNA]</scope>
    <source>
        <strain evidence="16">JCM 10667</strain>
    </source>
</reference>
<dbReference type="PANTHER" id="PTHR24421:SF10">
    <property type="entry name" value="NITRATE_NITRITE SENSOR PROTEIN NARQ"/>
    <property type="match status" value="1"/>
</dbReference>
<dbReference type="EMBL" id="BAAAHD010000078">
    <property type="protein sequence ID" value="GAA0593995.1"/>
    <property type="molecule type" value="Genomic_DNA"/>
</dbReference>
<feature type="domain" description="Histidine kinase/HSP90-like ATPase" evidence="12">
    <location>
        <begin position="300"/>
        <end position="408"/>
    </location>
</feature>
<evidence type="ECO:0000259" key="14">
    <source>
        <dbReference type="Pfam" id="PF23539"/>
    </source>
</evidence>
<evidence type="ECO:0000256" key="3">
    <source>
        <dbReference type="ARBA" id="ARBA00022553"/>
    </source>
</evidence>
<sequence>MSDRFRGFGPFTRLRPCAEDSRLVDVLVAAAVAVPVFVPLATAPVVTPLGVVFNLGTVVPLMWRRRAPFAVALVVACFAMAVSLHHRPGQMLQYGALVAVYTLADLGRHRWQRWGFIGALVASTPPGALLIKGNDAGEFMFTLLLPMTAFLLGTLARTARERSDALVARSAQLEREREAEAARAAAEERARIARDMHDVLAHAVSIMVVQAEAGPVVVRTDPDRAEQAFDAIAGAGRDALAQLRRMLGVLKEDQDHGVRAPQPTIAALPGLVEHVNGTRVDVRLTVEGVARDLYPDADLAAYRIVQEALTNTVKHAGARAAEVRLRWTDHGLEITVTDDGQGHDGQGHDGQGNDGQGNDGQGNDGDPGWRRGGDGLIGIRERAAACGGTAEAGPLQGGGFRVFARLPCPVAVTA</sequence>
<dbReference type="InterPro" id="IPR003594">
    <property type="entry name" value="HATPase_dom"/>
</dbReference>
<gene>
    <name evidence="15" type="ORF">GCM10009546_65320</name>
</gene>
<evidence type="ECO:0000256" key="9">
    <source>
        <dbReference type="SAM" id="Coils"/>
    </source>
</evidence>
<organism evidence="15 16">
    <name type="scientific">Actinomadura livida</name>
    <dbReference type="NCBI Taxonomy" id="79909"/>
    <lineage>
        <taxon>Bacteria</taxon>
        <taxon>Bacillati</taxon>
        <taxon>Actinomycetota</taxon>
        <taxon>Actinomycetes</taxon>
        <taxon>Streptosporangiales</taxon>
        <taxon>Thermomonosporaceae</taxon>
        <taxon>Actinomadura</taxon>
    </lineage>
</organism>
<dbReference type="Pfam" id="PF02518">
    <property type="entry name" value="HATPase_c"/>
    <property type="match status" value="1"/>
</dbReference>
<evidence type="ECO:0000256" key="5">
    <source>
        <dbReference type="ARBA" id="ARBA00022741"/>
    </source>
</evidence>
<evidence type="ECO:0000313" key="16">
    <source>
        <dbReference type="Proteomes" id="UP001501427"/>
    </source>
</evidence>
<keyword evidence="4" id="KW-0808">Transferase</keyword>
<feature type="domain" description="DUF7134" evidence="14">
    <location>
        <begin position="22"/>
        <end position="160"/>
    </location>
</feature>
<keyword evidence="8" id="KW-0902">Two-component regulatory system</keyword>